<dbReference type="PANTHER" id="PTHR43156">
    <property type="entry name" value="STAGE II SPORULATION PROTEIN E-RELATED"/>
    <property type="match status" value="1"/>
</dbReference>
<dbReference type="SMART" id="SM00448">
    <property type="entry name" value="REC"/>
    <property type="match status" value="1"/>
</dbReference>
<evidence type="ECO:0000313" key="5">
    <source>
        <dbReference type="Proteomes" id="UP000583387"/>
    </source>
</evidence>
<dbReference type="CDD" id="cd16936">
    <property type="entry name" value="HATPase_RsbW-like"/>
    <property type="match status" value="1"/>
</dbReference>
<dbReference type="EMBL" id="CAJFCI010000053">
    <property type="protein sequence ID" value="CAD5108362.1"/>
    <property type="molecule type" value="Genomic_DNA"/>
</dbReference>
<dbReference type="EC" id="2.7.13.3" evidence="4"/>
<dbReference type="SUPFAM" id="SSF52172">
    <property type="entry name" value="CheY-like"/>
    <property type="match status" value="1"/>
</dbReference>
<keyword evidence="4" id="KW-0418">Kinase</keyword>
<evidence type="ECO:0000313" key="4">
    <source>
        <dbReference type="EMBL" id="CAD5108362.1"/>
    </source>
</evidence>
<dbReference type="SMART" id="SM00331">
    <property type="entry name" value="PP2C_SIG"/>
    <property type="match status" value="1"/>
</dbReference>
<dbReference type="Pfam" id="PF07228">
    <property type="entry name" value="SpoIIE"/>
    <property type="match status" value="1"/>
</dbReference>
<sequence>MPNNRLAVLIAEDNPADRMLLSTIVARQGHRVLTAGNGLEALALFEQERPHLVLMDALMPVMDGFEAARRIKQVAGEELVPIIFLTSLTENEALVRCLEAGGDDFLAKPYNRVILEAKIKAMERLRRLQATVLEQRDLIARHNEHLLSEQRVAKAVFDKVAHSGCLDAPNIRYLQSPHALFNGDLLLAAYKPSGGMHVLLGDFTGHGLPAAIGAMPLAEVFYGMTAKGHSMTEILREMNAKLKRILPVGVFCCATLANISFQRRTLKIWNGGLPDGYLLRGDGRRQPLVSRHLPLGVLAPDVFDDACEIFPLMPGDRLFLLSDGVLEAENAGQQLFGERRLLDVFDANRQPERLFDEILQAVERFRGQAQDDVSMIEIDMVDEDALPSPPLAFVDSGQNSPLDWSASFEFRAETLRRFNPLPFLLQLLLEVRGLRAQGGALYSVLAELYSNALEHGVMGLDSSLKRDAVGFADYYRERGERLASLDSGFVRFHLLVRRDARGGCLEVGVEDSGGGFDVERVLAEQGALAGFSGRGLSLVRELSERCSWEQGGNLARVEFRWA</sequence>
<dbReference type="InterPro" id="IPR011006">
    <property type="entry name" value="CheY-like_superfamily"/>
</dbReference>
<keyword evidence="4" id="KW-0808">Transferase</keyword>
<evidence type="ECO:0000259" key="3">
    <source>
        <dbReference type="PROSITE" id="PS50110"/>
    </source>
</evidence>
<keyword evidence="2" id="KW-0597">Phosphoprotein</keyword>
<comment type="caution">
    <text evidence="4">The sequence shown here is derived from an EMBL/GenBank/DDBJ whole genome shotgun (WGS) entry which is preliminary data.</text>
</comment>
<evidence type="ECO:0000256" key="1">
    <source>
        <dbReference type="ARBA" id="ARBA00022801"/>
    </source>
</evidence>
<dbReference type="SUPFAM" id="SSF55874">
    <property type="entry name" value="ATPase domain of HSP90 chaperone/DNA topoisomerase II/histidine kinase"/>
    <property type="match status" value="1"/>
</dbReference>
<feature type="domain" description="Response regulatory" evidence="3">
    <location>
        <begin position="7"/>
        <end position="123"/>
    </location>
</feature>
<dbReference type="AlphaFoldDB" id="A0A7U7ENR7"/>
<dbReference type="PROSITE" id="PS50110">
    <property type="entry name" value="RESPONSE_REGULATORY"/>
    <property type="match status" value="1"/>
</dbReference>
<keyword evidence="5" id="KW-1185">Reference proteome</keyword>
<proteinExistence type="predicted"/>
<dbReference type="InterPro" id="IPR001789">
    <property type="entry name" value="Sig_transdc_resp-reg_receiver"/>
</dbReference>
<evidence type="ECO:0000256" key="2">
    <source>
        <dbReference type="PROSITE-ProRule" id="PRU00169"/>
    </source>
</evidence>
<feature type="modified residue" description="4-aspartylphosphate" evidence="2">
    <location>
        <position position="56"/>
    </location>
</feature>
<dbReference type="PANTHER" id="PTHR43156:SF2">
    <property type="entry name" value="STAGE II SPORULATION PROTEIN E"/>
    <property type="match status" value="1"/>
</dbReference>
<dbReference type="SUPFAM" id="SSF81606">
    <property type="entry name" value="PP2C-like"/>
    <property type="match status" value="1"/>
</dbReference>
<dbReference type="Gene3D" id="3.30.565.10">
    <property type="entry name" value="Histidine kinase-like ATPase, C-terminal domain"/>
    <property type="match status" value="1"/>
</dbReference>
<dbReference type="GO" id="GO:0000160">
    <property type="term" value="P:phosphorelay signal transduction system"/>
    <property type="evidence" value="ECO:0007669"/>
    <property type="project" value="InterPro"/>
</dbReference>
<dbReference type="InterPro" id="IPR052016">
    <property type="entry name" value="Bact_Sigma-Reg"/>
</dbReference>
<dbReference type="Gene3D" id="3.60.40.10">
    <property type="entry name" value="PPM-type phosphatase domain"/>
    <property type="match status" value="1"/>
</dbReference>
<dbReference type="InterPro" id="IPR036457">
    <property type="entry name" value="PPM-type-like_dom_sf"/>
</dbReference>
<dbReference type="InterPro" id="IPR036890">
    <property type="entry name" value="HATPase_C_sf"/>
</dbReference>
<gene>
    <name evidence="4" type="primary">rcsC_8</name>
    <name evidence="4" type="ORF">PSEWESI4_02647</name>
</gene>
<keyword evidence="1" id="KW-0378">Hydrolase</keyword>
<dbReference type="Gene3D" id="3.40.50.2300">
    <property type="match status" value="1"/>
</dbReference>
<dbReference type="GO" id="GO:0004673">
    <property type="term" value="F:protein histidine kinase activity"/>
    <property type="evidence" value="ECO:0007669"/>
    <property type="project" value="UniProtKB-EC"/>
</dbReference>
<dbReference type="InterPro" id="IPR001932">
    <property type="entry name" value="PPM-type_phosphatase-like_dom"/>
</dbReference>
<dbReference type="Proteomes" id="UP000583387">
    <property type="component" value="Unassembled WGS sequence"/>
</dbReference>
<accession>A0A7U7ENR7</accession>
<dbReference type="RefSeq" id="WP_187671685.1">
    <property type="nucleotide sequence ID" value="NZ_CAJFCI010000053.1"/>
</dbReference>
<dbReference type="GO" id="GO:0016791">
    <property type="term" value="F:phosphatase activity"/>
    <property type="evidence" value="ECO:0007669"/>
    <property type="project" value="TreeGrafter"/>
</dbReference>
<organism evidence="4 5">
    <name type="scientific">Zestomonas carbonaria</name>
    <dbReference type="NCBI Taxonomy" id="2762745"/>
    <lineage>
        <taxon>Bacteria</taxon>
        <taxon>Pseudomonadati</taxon>
        <taxon>Pseudomonadota</taxon>
        <taxon>Gammaproteobacteria</taxon>
        <taxon>Pseudomonadales</taxon>
        <taxon>Pseudomonadaceae</taxon>
        <taxon>Zestomonas</taxon>
    </lineage>
</organism>
<protein>
    <submittedName>
        <fullName evidence="4">Sensor histidine kinase RcsC</fullName>
        <ecNumber evidence="4">2.7.13.3</ecNumber>
    </submittedName>
</protein>
<name>A0A7U7ENR7_9GAMM</name>
<reference evidence="4 5" key="1">
    <citation type="submission" date="2020-08" db="EMBL/GenBank/DDBJ databases">
        <authorList>
            <person name="Criscuolo A."/>
        </authorList>
    </citation>
    <scope>NUCLEOTIDE SEQUENCE [LARGE SCALE GENOMIC DNA]</scope>
    <source>
        <strain evidence="4">CIP111764</strain>
    </source>
</reference>
<dbReference type="Pfam" id="PF00072">
    <property type="entry name" value="Response_reg"/>
    <property type="match status" value="1"/>
</dbReference>